<evidence type="ECO:0000313" key="2">
    <source>
        <dbReference type="Proteomes" id="UP000225617"/>
    </source>
</evidence>
<protein>
    <submittedName>
        <fullName evidence="1">Uncharacterized protein</fullName>
    </submittedName>
</protein>
<organism evidence="1 2">
    <name type="scientific">Klebsiella phage vB_Kpn_IME260</name>
    <dbReference type="NCBI Taxonomy" id="1912318"/>
    <lineage>
        <taxon>Viruses</taxon>
        <taxon>Duplodnaviria</taxon>
        <taxon>Heunggongvirae</taxon>
        <taxon>Uroviricota</taxon>
        <taxon>Caudoviricetes</taxon>
        <taxon>Demerecviridae</taxon>
        <taxon>Sugarlandvirus</taxon>
        <taxon>Sugarlandvirus IME260</taxon>
    </lineage>
</organism>
<evidence type="ECO:0000313" key="1">
    <source>
        <dbReference type="EMBL" id="AOZ65426.1"/>
    </source>
</evidence>
<keyword evidence="2" id="KW-1185">Reference proteome</keyword>
<dbReference type="GeneID" id="40073104"/>
<dbReference type="RefSeq" id="YP_009597473.1">
    <property type="nucleotide sequence ID" value="NC_041899.1"/>
</dbReference>
<name>A0A1I9SEZ9_9CAUD</name>
<reference evidence="1" key="1">
    <citation type="submission" date="2017-01" db="EMBL/GenBank/DDBJ databases">
        <title>Complete Genome Sequence of two Novel Multi-drug resistant Klebsiella pneumoniae Phage vB_Kpn_IME260.</title>
        <authorList>
            <person name="Xing S."/>
            <person name="Pan X."/>
            <person name="Sun Q."/>
            <person name="Pei G."/>
            <person name="Mi Z."/>
            <person name="An X."/>
            <person name="Tong Y."/>
        </authorList>
    </citation>
    <scope>NUCLEOTIDE SEQUENCE [LARGE SCALE GENOMIC DNA]</scope>
</reference>
<proteinExistence type="predicted"/>
<dbReference type="OrthoDB" id="38044at10239"/>
<sequence>MDEAEDNGWLTKYDRGLLKIYRLSPNGLVAVNQILENSVCFAAQ</sequence>
<accession>A0A1I9SEZ9</accession>
<dbReference type="KEGG" id="vg:40073104"/>
<dbReference type="Proteomes" id="UP000225617">
    <property type="component" value="Segment"/>
</dbReference>
<dbReference type="EMBL" id="KX845404">
    <property type="protein sequence ID" value="AOZ65426.1"/>
    <property type="molecule type" value="Genomic_DNA"/>
</dbReference>